<sequence>MPQSRIRLFGPDRQMVGIPEIEWAVWVLGPDDVLKQPDLVTALEVAAEHNACFVELLDGKYSPTCYAVVLHHGYAWNRAVEHQLGNDCGHPDCGPCSIDRASLKVAS</sequence>
<name>A0A5J4L0A8_9ACTN</name>
<dbReference type="EMBL" id="BLAG01000004">
    <property type="protein sequence ID" value="GES27837.1"/>
    <property type="molecule type" value="Genomic_DNA"/>
</dbReference>
<dbReference type="RefSeq" id="WP_086717181.1">
    <property type="nucleotide sequence ID" value="NZ_BLAG01000004.1"/>
</dbReference>
<comment type="caution">
    <text evidence="1">The sequence shown here is derived from an EMBL/GenBank/DDBJ whole genome shotgun (WGS) entry which is preliminary data.</text>
</comment>
<reference evidence="1 2" key="1">
    <citation type="submission" date="2019-10" db="EMBL/GenBank/DDBJ databases">
        <title>Whole genome shotgun sequence of Streptomyces angustmyceticus NBRC 3934.</title>
        <authorList>
            <person name="Hosoyama A."/>
            <person name="Ichikawa N."/>
            <person name="Kimura A."/>
            <person name="Kitahashi Y."/>
            <person name="Komaki H."/>
            <person name="Uohara A."/>
        </authorList>
    </citation>
    <scope>NUCLEOTIDE SEQUENCE [LARGE SCALE GENOMIC DNA]</scope>
    <source>
        <strain evidence="1 2">NBRC 3934</strain>
    </source>
</reference>
<evidence type="ECO:0000313" key="2">
    <source>
        <dbReference type="Proteomes" id="UP000325598"/>
    </source>
</evidence>
<organism evidence="1 2">
    <name type="scientific">Streptomyces angustmyceticus</name>
    <dbReference type="NCBI Taxonomy" id="285578"/>
    <lineage>
        <taxon>Bacteria</taxon>
        <taxon>Bacillati</taxon>
        <taxon>Actinomycetota</taxon>
        <taxon>Actinomycetes</taxon>
        <taxon>Kitasatosporales</taxon>
        <taxon>Streptomycetaceae</taxon>
        <taxon>Streptomyces</taxon>
    </lineage>
</organism>
<gene>
    <name evidence="1" type="ORF">San01_03240</name>
</gene>
<dbReference type="OrthoDB" id="4350824at2"/>
<accession>A0A5J4L0A8</accession>
<proteinExistence type="predicted"/>
<dbReference type="AlphaFoldDB" id="A0A5J4L0A8"/>
<evidence type="ECO:0000313" key="1">
    <source>
        <dbReference type="EMBL" id="GES27837.1"/>
    </source>
</evidence>
<protein>
    <submittedName>
        <fullName evidence="1">Uncharacterized protein</fullName>
    </submittedName>
</protein>
<keyword evidence="2" id="KW-1185">Reference proteome</keyword>
<dbReference type="GeneID" id="96749766"/>
<dbReference type="Proteomes" id="UP000325598">
    <property type="component" value="Unassembled WGS sequence"/>
</dbReference>